<evidence type="ECO:0000313" key="3">
    <source>
        <dbReference type="Proteomes" id="UP000092993"/>
    </source>
</evidence>
<protein>
    <submittedName>
        <fullName evidence="2">Uncharacterized protein</fullName>
    </submittedName>
</protein>
<feature type="region of interest" description="Disordered" evidence="1">
    <location>
        <begin position="1"/>
        <end position="143"/>
    </location>
</feature>
<feature type="compositionally biased region" description="Polar residues" evidence="1">
    <location>
        <begin position="37"/>
        <end position="47"/>
    </location>
</feature>
<sequence>MPPPSNIRPPDSVSRETASMRTAASSPPTDSRPKSGAMSTRLSSSKNAGFKPIGQASSAVKRFFPGDDDEESEPERERRLSPPPQTSRFVPFDRYSNSTSTSPDVRPRRQNGNITPELRPHIGNRANDKNSVFPGAKGIKRIA</sequence>
<dbReference type="STRING" id="5627.A0A1C7LZW3"/>
<keyword evidence="3" id="KW-1185">Reference proteome</keyword>
<dbReference type="EMBL" id="LUGG01000014">
    <property type="protein sequence ID" value="OBZ70202.1"/>
    <property type="molecule type" value="Genomic_DNA"/>
</dbReference>
<evidence type="ECO:0000313" key="2">
    <source>
        <dbReference type="EMBL" id="OBZ70202.1"/>
    </source>
</evidence>
<name>A0A1C7LZW3_GRIFR</name>
<comment type="caution">
    <text evidence="2">The sequence shown here is derived from an EMBL/GenBank/DDBJ whole genome shotgun (WGS) entry which is preliminary data.</text>
</comment>
<evidence type="ECO:0000256" key="1">
    <source>
        <dbReference type="SAM" id="MobiDB-lite"/>
    </source>
</evidence>
<dbReference type="AlphaFoldDB" id="A0A1C7LZW3"/>
<dbReference type="Proteomes" id="UP000092993">
    <property type="component" value="Unassembled WGS sequence"/>
</dbReference>
<proteinExistence type="predicted"/>
<organism evidence="2 3">
    <name type="scientific">Grifola frondosa</name>
    <name type="common">Maitake</name>
    <name type="synonym">Polyporus frondosus</name>
    <dbReference type="NCBI Taxonomy" id="5627"/>
    <lineage>
        <taxon>Eukaryota</taxon>
        <taxon>Fungi</taxon>
        <taxon>Dikarya</taxon>
        <taxon>Basidiomycota</taxon>
        <taxon>Agaricomycotina</taxon>
        <taxon>Agaricomycetes</taxon>
        <taxon>Polyporales</taxon>
        <taxon>Grifolaceae</taxon>
        <taxon>Grifola</taxon>
    </lineage>
</organism>
<feature type="compositionally biased region" description="Polar residues" evidence="1">
    <location>
        <begin position="15"/>
        <end position="29"/>
    </location>
</feature>
<gene>
    <name evidence="2" type="ORF">A0H81_10031</name>
</gene>
<accession>A0A1C7LZW3</accession>
<reference evidence="2 3" key="1">
    <citation type="submission" date="2016-03" db="EMBL/GenBank/DDBJ databases">
        <title>Whole genome sequencing of Grifola frondosa 9006-11.</title>
        <authorList>
            <person name="Min B."/>
            <person name="Park H."/>
            <person name="Kim J.-G."/>
            <person name="Cho H."/>
            <person name="Oh Y.-L."/>
            <person name="Kong W.-S."/>
            <person name="Choi I.-G."/>
        </authorList>
    </citation>
    <scope>NUCLEOTIDE SEQUENCE [LARGE SCALE GENOMIC DNA]</scope>
    <source>
        <strain evidence="2 3">9006-11</strain>
    </source>
</reference>